<dbReference type="EMBL" id="DS469583">
    <property type="protein sequence ID" value="EDO40979.1"/>
    <property type="molecule type" value="Genomic_DNA"/>
</dbReference>
<protein>
    <recommendedName>
        <fullName evidence="4">DUF1772 domain-containing protein</fullName>
    </recommendedName>
</protein>
<sequence>MDLDKAFEAFKFTQAAFSGILAGSALYITLIEHPARMEVKDTESVHKQWLGSFNRAKRYMAVGSLFPMASGVACYAIDQKKGLPFMLVAGSLLFNLPYSLIFLIPNYVTPIMDEDTVTMKKNPEKVVREMVDNWGFYHGVRTIVDVGAFIFCVYNIVYDS</sequence>
<feature type="transmembrane region" description="Helical" evidence="1">
    <location>
        <begin position="59"/>
        <end position="77"/>
    </location>
</feature>
<dbReference type="OMA" id="HPARMSI"/>
<organism evidence="2 3">
    <name type="scientific">Nematostella vectensis</name>
    <name type="common">Starlet sea anemone</name>
    <dbReference type="NCBI Taxonomy" id="45351"/>
    <lineage>
        <taxon>Eukaryota</taxon>
        <taxon>Metazoa</taxon>
        <taxon>Cnidaria</taxon>
        <taxon>Anthozoa</taxon>
        <taxon>Hexacorallia</taxon>
        <taxon>Actiniaria</taxon>
        <taxon>Edwardsiidae</taxon>
        <taxon>Nematostella</taxon>
    </lineage>
</organism>
<evidence type="ECO:0000313" key="3">
    <source>
        <dbReference type="Proteomes" id="UP000001593"/>
    </source>
</evidence>
<dbReference type="PANTHER" id="PTHR36535:SF1">
    <property type="entry name" value="DUF1772 DOMAIN-CONTAINING PROTEIN"/>
    <property type="match status" value="1"/>
</dbReference>
<reference evidence="2 3" key="1">
    <citation type="journal article" date="2007" name="Science">
        <title>Sea anemone genome reveals ancestral eumetazoan gene repertoire and genomic organization.</title>
        <authorList>
            <person name="Putnam N.H."/>
            <person name="Srivastava M."/>
            <person name="Hellsten U."/>
            <person name="Dirks B."/>
            <person name="Chapman J."/>
            <person name="Salamov A."/>
            <person name="Terry A."/>
            <person name="Shapiro H."/>
            <person name="Lindquist E."/>
            <person name="Kapitonov V.V."/>
            <person name="Jurka J."/>
            <person name="Genikhovich G."/>
            <person name="Grigoriev I.V."/>
            <person name="Lucas S.M."/>
            <person name="Steele R.E."/>
            <person name="Finnerty J.R."/>
            <person name="Technau U."/>
            <person name="Martindale M.Q."/>
            <person name="Rokhsar D.S."/>
        </authorList>
    </citation>
    <scope>NUCLEOTIDE SEQUENCE [LARGE SCALE GENOMIC DNA]</scope>
    <source>
        <strain evidence="3">CH2 X CH6</strain>
    </source>
</reference>
<feature type="transmembrane region" description="Helical" evidence="1">
    <location>
        <begin position="136"/>
        <end position="157"/>
    </location>
</feature>
<keyword evidence="1" id="KW-0812">Transmembrane</keyword>
<evidence type="ECO:0000313" key="2">
    <source>
        <dbReference type="EMBL" id="EDO40979.1"/>
    </source>
</evidence>
<evidence type="ECO:0000256" key="1">
    <source>
        <dbReference type="SAM" id="Phobius"/>
    </source>
</evidence>
<dbReference type="InterPro" id="IPR013901">
    <property type="entry name" value="Anthrone_oxy"/>
</dbReference>
<accession>A7S5I1</accession>
<dbReference type="Pfam" id="PF08592">
    <property type="entry name" value="Anthrone_oxy"/>
    <property type="match status" value="1"/>
</dbReference>
<keyword evidence="3" id="KW-1185">Reference proteome</keyword>
<keyword evidence="1" id="KW-1133">Transmembrane helix</keyword>
<dbReference type="STRING" id="45351.A7S5I1"/>
<evidence type="ECO:0008006" key="4">
    <source>
        <dbReference type="Google" id="ProtNLM"/>
    </source>
</evidence>
<name>A7S5I1_NEMVE</name>
<dbReference type="Proteomes" id="UP000001593">
    <property type="component" value="Unassembled WGS sequence"/>
</dbReference>
<dbReference type="HOGENOM" id="CLU_122611_1_0_1"/>
<dbReference type="PhylomeDB" id="A7S5I1"/>
<gene>
    <name evidence="2" type="ORF">NEMVEDRAFT_v1g242998</name>
</gene>
<proteinExistence type="predicted"/>
<dbReference type="PANTHER" id="PTHR36535">
    <property type="entry name" value="YALI0E30327P"/>
    <property type="match status" value="1"/>
</dbReference>
<dbReference type="InParanoid" id="A7S5I1"/>
<dbReference type="AlphaFoldDB" id="A7S5I1"/>
<feature type="transmembrane region" description="Helical" evidence="1">
    <location>
        <begin position="12"/>
        <end position="31"/>
    </location>
</feature>
<keyword evidence="1" id="KW-0472">Membrane</keyword>
<feature type="transmembrane region" description="Helical" evidence="1">
    <location>
        <begin position="84"/>
        <end position="104"/>
    </location>
</feature>